<dbReference type="GO" id="GO:0008483">
    <property type="term" value="F:transaminase activity"/>
    <property type="evidence" value="ECO:0007669"/>
    <property type="project" value="InterPro"/>
</dbReference>
<evidence type="ECO:0000256" key="3">
    <source>
        <dbReference type="RuleBase" id="RU003560"/>
    </source>
</evidence>
<dbReference type="STRING" id="671987.R0JWN7"/>
<evidence type="ECO:0000313" key="5">
    <source>
        <dbReference type="EMBL" id="EOA85368.1"/>
    </source>
</evidence>
<evidence type="ECO:0008006" key="7">
    <source>
        <dbReference type="Google" id="ProtNLM"/>
    </source>
</evidence>
<dbReference type="SUPFAM" id="SSF53383">
    <property type="entry name" value="PLP-dependent transferases"/>
    <property type="match status" value="1"/>
</dbReference>
<dbReference type="eggNOG" id="KOG1404">
    <property type="taxonomic scope" value="Eukaryota"/>
</dbReference>
<dbReference type="InterPro" id="IPR005814">
    <property type="entry name" value="Aminotrans_3"/>
</dbReference>
<dbReference type="HOGENOM" id="CLU_016922_4_0_1"/>
<dbReference type="Gene3D" id="3.40.640.10">
    <property type="entry name" value="Type I PLP-dependent aspartate aminotransferase-like (Major domain)"/>
    <property type="match status" value="1"/>
</dbReference>
<keyword evidence="2 3" id="KW-0663">Pyridoxal phosphate</keyword>
<evidence type="ECO:0000256" key="4">
    <source>
        <dbReference type="SAM" id="MobiDB-lite"/>
    </source>
</evidence>
<reference evidence="5 6" key="2">
    <citation type="journal article" date="2013" name="PLoS Genet.">
        <title>Comparative genome structure, secondary metabolite, and effector coding capacity across Cochliobolus pathogens.</title>
        <authorList>
            <person name="Condon B.J."/>
            <person name="Leng Y."/>
            <person name="Wu D."/>
            <person name="Bushley K.E."/>
            <person name="Ohm R.A."/>
            <person name="Otillar R."/>
            <person name="Martin J."/>
            <person name="Schackwitz W."/>
            <person name="Grimwood J."/>
            <person name="MohdZainudin N."/>
            <person name="Xue C."/>
            <person name="Wang R."/>
            <person name="Manning V.A."/>
            <person name="Dhillon B."/>
            <person name="Tu Z.J."/>
            <person name="Steffenson B.J."/>
            <person name="Salamov A."/>
            <person name="Sun H."/>
            <person name="Lowry S."/>
            <person name="LaButti K."/>
            <person name="Han J."/>
            <person name="Copeland A."/>
            <person name="Lindquist E."/>
            <person name="Barry K."/>
            <person name="Schmutz J."/>
            <person name="Baker S.E."/>
            <person name="Ciuffetti L.M."/>
            <person name="Grigoriev I.V."/>
            <person name="Zhong S."/>
            <person name="Turgeon B.G."/>
        </authorList>
    </citation>
    <scope>NUCLEOTIDE SEQUENCE [LARGE SCALE GENOMIC DNA]</scope>
    <source>
        <strain evidence="6">28A</strain>
    </source>
</reference>
<dbReference type="OrthoDB" id="5419315at2759"/>
<sequence length="497" mass="54070">MAPGLLVDESSSPCAAPDMGVSPPMSNPTPIATTNGGRRSRRSPLLKRSVRSLPLWLKSAKGSWLVVTDGVKTWRVFDASGGAAVSNIGHGDRRVHDAIRAQEQTGVAYAASMSFDTEVVWQFADHLLESTGDEMAEVVFYSSGSEAAEAAQKLAYQYQSRLKREPQPGRRWFIARDRSYHGATLGALAVGGHKGRKDMYKQILPSNTQFISPCNPYRDMDEGETVVQYIDRLADELDRKICELGPETVAGFFMEPVVGAALGCVPALPGYLAAMKKVCKKYGVLLILDEIMCGMGRTGYMHAWQEEGVVPDIQMVGKGLAGGYAPMSALLVGPEVVNALGDDCFAHGHTFQNFPAGCAAGLAVQKIVEEDKLLDNVKDKGDKLMKKLVARLGDHAHVGNIRGAGLFRGIEFVRDKATKTPFDSEAAVAWRIHEQGLKDGYNLYVYPGSGTVDGERGDHIIIAPAFNITDADVDMIVERVRKLVVDFFEDFNKTAKL</sequence>
<dbReference type="CDD" id="cd00610">
    <property type="entry name" value="OAT_like"/>
    <property type="match status" value="1"/>
</dbReference>
<dbReference type="RefSeq" id="XP_008027777.1">
    <property type="nucleotide sequence ID" value="XM_008029586.1"/>
</dbReference>
<dbReference type="InterPro" id="IPR015424">
    <property type="entry name" value="PyrdxlP-dep_Trfase"/>
</dbReference>
<proteinExistence type="inferred from homology"/>
<dbReference type="PANTHER" id="PTHR43094">
    <property type="entry name" value="AMINOTRANSFERASE"/>
    <property type="match status" value="1"/>
</dbReference>
<dbReference type="NCBIfam" id="NF005685">
    <property type="entry name" value="PRK07483.1"/>
    <property type="match status" value="1"/>
</dbReference>
<dbReference type="Pfam" id="PF00202">
    <property type="entry name" value="Aminotran_3"/>
    <property type="match status" value="1"/>
</dbReference>
<feature type="region of interest" description="Disordered" evidence="4">
    <location>
        <begin position="1"/>
        <end position="43"/>
    </location>
</feature>
<dbReference type="AlphaFoldDB" id="R0JWN7"/>
<dbReference type="InterPro" id="IPR015421">
    <property type="entry name" value="PyrdxlP-dep_Trfase_major"/>
</dbReference>
<organism evidence="5 6">
    <name type="scientific">Exserohilum turcicum (strain 28A)</name>
    <name type="common">Northern leaf blight fungus</name>
    <name type="synonym">Setosphaeria turcica</name>
    <dbReference type="NCBI Taxonomy" id="671987"/>
    <lineage>
        <taxon>Eukaryota</taxon>
        <taxon>Fungi</taxon>
        <taxon>Dikarya</taxon>
        <taxon>Ascomycota</taxon>
        <taxon>Pezizomycotina</taxon>
        <taxon>Dothideomycetes</taxon>
        <taxon>Pleosporomycetidae</taxon>
        <taxon>Pleosporales</taxon>
        <taxon>Pleosporineae</taxon>
        <taxon>Pleosporaceae</taxon>
        <taxon>Exserohilum</taxon>
    </lineage>
</organism>
<evidence type="ECO:0000256" key="2">
    <source>
        <dbReference type="ARBA" id="ARBA00022898"/>
    </source>
</evidence>
<name>R0JWN7_EXST2</name>
<dbReference type="PANTHER" id="PTHR43094:SF1">
    <property type="entry name" value="AMINOTRANSFERASE CLASS-III"/>
    <property type="match status" value="1"/>
</dbReference>
<evidence type="ECO:0000256" key="1">
    <source>
        <dbReference type="ARBA" id="ARBA00008954"/>
    </source>
</evidence>
<dbReference type="InterPro" id="IPR015422">
    <property type="entry name" value="PyrdxlP-dep_Trfase_small"/>
</dbReference>
<comment type="similarity">
    <text evidence="1 3">Belongs to the class-III pyridoxal-phosphate-dependent aminotransferase family.</text>
</comment>
<dbReference type="Proteomes" id="UP000016935">
    <property type="component" value="Unassembled WGS sequence"/>
</dbReference>
<keyword evidence="6" id="KW-1185">Reference proteome</keyword>
<feature type="compositionally biased region" description="Polar residues" evidence="4">
    <location>
        <begin position="28"/>
        <end position="37"/>
    </location>
</feature>
<evidence type="ECO:0000313" key="6">
    <source>
        <dbReference type="Proteomes" id="UP000016935"/>
    </source>
</evidence>
<dbReference type="GO" id="GO:0030170">
    <property type="term" value="F:pyridoxal phosphate binding"/>
    <property type="evidence" value="ECO:0007669"/>
    <property type="project" value="InterPro"/>
</dbReference>
<dbReference type="GO" id="GO:0005829">
    <property type="term" value="C:cytosol"/>
    <property type="evidence" value="ECO:0007669"/>
    <property type="project" value="TreeGrafter"/>
</dbReference>
<dbReference type="GeneID" id="19398974"/>
<gene>
    <name evidence="5" type="ORF">SETTUDRAFT_164024</name>
</gene>
<reference evidence="5 6" key="1">
    <citation type="journal article" date="2012" name="PLoS Pathog.">
        <title>Diverse lifestyles and strategies of plant pathogenesis encoded in the genomes of eighteen Dothideomycetes fungi.</title>
        <authorList>
            <person name="Ohm R.A."/>
            <person name="Feau N."/>
            <person name="Henrissat B."/>
            <person name="Schoch C.L."/>
            <person name="Horwitz B.A."/>
            <person name="Barry K.W."/>
            <person name="Condon B.J."/>
            <person name="Copeland A.C."/>
            <person name="Dhillon B."/>
            <person name="Glaser F."/>
            <person name="Hesse C.N."/>
            <person name="Kosti I."/>
            <person name="LaButti K."/>
            <person name="Lindquist E.A."/>
            <person name="Lucas S."/>
            <person name="Salamov A.A."/>
            <person name="Bradshaw R.E."/>
            <person name="Ciuffetti L."/>
            <person name="Hamelin R.C."/>
            <person name="Kema G.H.J."/>
            <person name="Lawrence C."/>
            <person name="Scott J.A."/>
            <person name="Spatafora J.W."/>
            <person name="Turgeon B.G."/>
            <person name="de Wit P.J.G.M."/>
            <person name="Zhong S."/>
            <person name="Goodwin S.B."/>
            <person name="Grigoriev I.V."/>
        </authorList>
    </citation>
    <scope>NUCLEOTIDE SEQUENCE [LARGE SCALE GENOMIC DNA]</scope>
    <source>
        <strain evidence="6">28A</strain>
    </source>
</reference>
<accession>R0JWN7</accession>
<dbReference type="Gene3D" id="3.90.1150.10">
    <property type="entry name" value="Aspartate Aminotransferase, domain 1"/>
    <property type="match status" value="1"/>
</dbReference>
<dbReference type="EMBL" id="KB908703">
    <property type="protein sequence ID" value="EOA85368.1"/>
    <property type="molecule type" value="Genomic_DNA"/>
</dbReference>
<protein>
    <recommendedName>
        <fullName evidence="7">Aminotransferase</fullName>
    </recommendedName>
</protein>